<dbReference type="RefSeq" id="WP_088074768.1">
    <property type="nucleotide sequence ID" value="NZ_JAHQCR010000053.1"/>
</dbReference>
<keyword evidence="2" id="KW-1133">Transmembrane helix</keyword>
<evidence type="ECO:0000256" key="2">
    <source>
        <dbReference type="SAM" id="Phobius"/>
    </source>
</evidence>
<dbReference type="Proteomes" id="UP000790580">
    <property type="component" value="Unassembled WGS sequence"/>
</dbReference>
<accession>A0ABS6JWR6</accession>
<evidence type="ECO:0000313" key="3">
    <source>
        <dbReference type="EMBL" id="MBU9722521.1"/>
    </source>
</evidence>
<feature type="compositionally biased region" description="Basic residues" evidence="1">
    <location>
        <begin position="1"/>
        <end position="17"/>
    </location>
</feature>
<dbReference type="NCBIfam" id="TIGR02867">
    <property type="entry name" value="spore_II_P"/>
    <property type="match status" value="1"/>
</dbReference>
<keyword evidence="2" id="KW-0812">Transmembrane</keyword>
<dbReference type="InterPro" id="IPR010897">
    <property type="entry name" value="Spore_II_P"/>
</dbReference>
<sequence>MGRRPKRRRKHHIHRRGGSLPKRGTSLQLNGTSIQKALFTLVMSIVSLFFFISILTAFGPGYSLSSDSINDASKNISKELFVSIMGMENPYFTQALPEDYSPPSVSAAVFELATSIDPGDHRTLLGRELPGFAQFDGRILVAGEGVDYTNMPIESSPPMDVLMAEREAATERLDEMDQIREEMGGSEGEIEVLDNIVHIIHSHNRESYLPELTDEDDPNRAFHDSVNITLVGERLGLELRKYGIGSEVDNSDINAKLNERGWQYGQSYNMAREVLTEAIEEHGEFEYYFDLHRDSQPREVTTAEINGENYAQILFVVGGGNPNHEQNLALMEKLHRKIEDKKPGLSRGVFDPSGPGRNGVYNQDISPNSILIEFGGVGNTLEEVYRSVEVFAEVFSDYYWEINEDRIVGTEKEEE</sequence>
<evidence type="ECO:0000256" key="1">
    <source>
        <dbReference type="SAM" id="MobiDB-lite"/>
    </source>
</evidence>
<dbReference type="Pfam" id="PF07454">
    <property type="entry name" value="SpoIIP"/>
    <property type="match status" value="1"/>
</dbReference>
<protein>
    <submittedName>
        <fullName evidence="3">Stage II sporulation protein P</fullName>
    </submittedName>
</protein>
<keyword evidence="4" id="KW-1185">Reference proteome</keyword>
<proteinExistence type="predicted"/>
<reference evidence="3 4" key="1">
    <citation type="submission" date="2021-06" db="EMBL/GenBank/DDBJ databases">
        <title>Bacillus sp. RD4P76, an endophyte from a halophyte.</title>
        <authorList>
            <person name="Sun J.-Q."/>
        </authorList>
    </citation>
    <scope>NUCLEOTIDE SEQUENCE [LARGE SCALE GENOMIC DNA]</scope>
    <source>
        <strain evidence="3 4">JCM 17098</strain>
    </source>
</reference>
<feature type="region of interest" description="Disordered" evidence="1">
    <location>
        <begin position="1"/>
        <end position="26"/>
    </location>
</feature>
<dbReference type="EMBL" id="JAHQCR010000053">
    <property type="protein sequence ID" value="MBU9722521.1"/>
    <property type="molecule type" value="Genomic_DNA"/>
</dbReference>
<feature type="transmembrane region" description="Helical" evidence="2">
    <location>
        <begin position="37"/>
        <end position="58"/>
    </location>
</feature>
<gene>
    <name evidence="3" type="ORF">KS407_13885</name>
</gene>
<keyword evidence="2" id="KW-0472">Membrane</keyword>
<organism evidence="3 4">
    <name type="scientific">Evansella alkalicola</name>
    <dbReference type="NCBI Taxonomy" id="745819"/>
    <lineage>
        <taxon>Bacteria</taxon>
        <taxon>Bacillati</taxon>
        <taxon>Bacillota</taxon>
        <taxon>Bacilli</taxon>
        <taxon>Bacillales</taxon>
        <taxon>Bacillaceae</taxon>
        <taxon>Evansella</taxon>
    </lineage>
</organism>
<name>A0ABS6JWR6_9BACI</name>
<comment type="caution">
    <text evidence="3">The sequence shown here is derived from an EMBL/GenBank/DDBJ whole genome shotgun (WGS) entry which is preliminary data.</text>
</comment>
<evidence type="ECO:0000313" key="4">
    <source>
        <dbReference type="Proteomes" id="UP000790580"/>
    </source>
</evidence>